<evidence type="ECO:0000313" key="1">
    <source>
        <dbReference type="EMBL" id="KAJ7984923.1"/>
    </source>
</evidence>
<gene>
    <name evidence="1" type="ORF">DPEC_G00359790</name>
</gene>
<dbReference type="EMBL" id="CM055764">
    <property type="protein sequence ID" value="KAJ7984923.1"/>
    <property type="molecule type" value="Genomic_DNA"/>
</dbReference>
<accession>A0ACC2F0L3</accession>
<name>A0ACC2F0L3_DALPE</name>
<organism evidence="1 2">
    <name type="scientific">Dallia pectoralis</name>
    <name type="common">Alaska blackfish</name>
    <dbReference type="NCBI Taxonomy" id="75939"/>
    <lineage>
        <taxon>Eukaryota</taxon>
        <taxon>Metazoa</taxon>
        <taxon>Chordata</taxon>
        <taxon>Craniata</taxon>
        <taxon>Vertebrata</taxon>
        <taxon>Euteleostomi</taxon>
        <taxon>Actinopterygii</taxon>
        <taxon>Neopterygii</taxon>
        <taxon>Teleostei</taxon>
        <taxon>Protacanthopterygii</taxon>
        <taxon>Esociformes</taxon>
        <taxon>Umbridae</taxon>
        <taxon>Dallia</taxon>
    </lineage>
</organism>
<protein>
    <submittedName>
        <fullName evidence="1">Uncharacterized protein</fullName>
    </submittedName>
</protein>
<sequence>MRKLLDSGWIKFGPAGRGSLDWVPGSGPSPVPSLDNHALGDLWNDLTPSEDKFGKESVLYVVVVLTSLLLIGLVGFLLYRRCTTNKLALTNVITLDLEELQDLQDLQDPESSTDFLSSLALHREKIPSCSSETDVSDGVFLMVYLPTPYEETLTTLSRAASVRSSRAVDRDGSTRSSRRSDRAASVRSSGDVQSPKTDQSASSRRSRGADRAASTSSTKGGDPPDGEGMMNEPQKDRDPMKTQSKD</sequence>
<reference evidence="1" key="1">
    <citation type="submission" date="2021-05" db="EMBL/GenBank/DDBJ databases">
        <authorList>
            <person name="Pan Q."/>
            <person name="Jouanno E."/>
            <person name="Zahm M."/>
            <person name="Klopp C."/>
            <person name="Cabau C."/>
            <person name="Louis A."/>
            <person name="Berthelot C."/>
            <person name="Parey E."/>
            <person name="Roest Crollius H."/>
            <person name="Montfort J."/>
            <person name="Robinson-Rechavi M."/>
            <person name="Bouchez O."/>
            <person name="Lampietro C."/>
            <person name="Lopez Roques C."/>
            <person name="Donnadieu C."/>
            <person name="Postlethwait J."/>
            <person name="Bobe J."/>
            <person name="Dillon D."/>
            <person name="Chandos A."/>
            <person name="von Hippel F."/>
            <person name="Guiguen Y."/>
        </authorList>
    </citation>
    <scope>NUCLEOTIDE SEQUENCE</scope>
    <source>
        <strain evidence="1">YG-Jan2019</strain>
    </source>
</reference>
<dbReference type="Proteomes" id="UP001157502">
    <property type="component" value="Chromosome 37"/>
</dbReference>
<comment type="caution">
    <text evidence="1">The sequence shown here is derived from an EMBL/GenBank/DDBJ whole genome shotgun (WGS) entry which is preliminary data.</text>
</comment>
<keyword evidence="2" id="KW-1185">Reference proteome</keyword>
<proteinExistence type="predicted"/>
<evidence type="ECO:0000313" key="2">
    <source>
        <dbReference type="Proteomes" id="UP001157502"/>
    </source>
</evidence>